<gene>
    <name evidence="2" type="ORF">CVT24_001453</name>
</gene>
<name>A0A409WSJ9_9AGAR</name>
<evidence type="ECO:0000256" key="1">
    <source>
        <dbReference type="SAM" id="MobiDB-lite"/>
    </source>
</evidence>
<dbReference type="AlphaFoldDB" id="A0A409WSJ9"/>
<organism evidence="2 3">
    <name type="scientific">Panaeolus cyanescens</name>
    <dbReference type="NCBI Taxonomy" id="181874"/>
    <lineage>
        <taxon>Eukaryota</taxon>
        <taxon>Fungi</taxon>
        <taxon>Dikarya</taxon>
        <taxon>Basidiomycota</taxon>
        <taxon>Agaricomycotina</taxon>
        <taxon>Agaricomycetes</taxon>
        <taxon>Agaricomycetidae</taxon>
        <taxon>Agaricales</taxon>
        <taxon>Agaricineae</taxon>
        <taxon>Galeropsidaceae</taxon>
        <taxon>Panaeolus</taxon>
    </lineage>
</organism>
<keyword evidence="3" id="KW-1185">Reference proteome</keyword>
<dbReference type="Proteomes" id="UP000284842">
    <property type="component" value="Unassembled WGS sequence"/>
</dbReference>
<dbReference type="EMBL" id="NHTK01005276">
    <property type="protein sequence ID" value="PPQ81467.1"/>
    <property type="molecule type" value="Genomic_DNA"/>
</dbReference>
<dbReference type="InParanoid" id="A0A409WSJ9"/>
<accession>A0A409WSJ9</accession>
<evidence type="ECO:0000313" key="3">
    <source>
        <dbReference type="Proteomes" id="UP000284842"/>
    </source>
</evidence>
<protein>
    <submittedName>
        <fullName evidence="2">Uncharacterized protein</fullName>
    </submittedName>
</protein>
<comment type="caution">
    <text evidence="2">The sequence shown here is derived from an EMBL/GenBank/DDBJ whole genome shotgun (WGS) entry which is preliminary data.</text>
</comment>
<evidence type="ECO:0000313" key="2">
    <source>
        <dbReference type="EMBL" id="PPQ81467.1"/>
    </source>
</evidence>
<sequence length="908" mass="104537">MPIPQDPLKPTLDLASILRIFEYTVPDPDSVDSKKELYNLLFVTRGARGWVERMMYRATHFMISGGCYATKKGRKVRKMNEFADAVVDNARLGAYVKKYYIQIFEAPRREDIVEHGAKVIQHMPNLKTFSYFEEFRSRRWEDVFNPDARINANEVHIHVVNALRAVSADVKLTSFSWNVSDYLSLPKNDFVKSGVLRYLATQHNLACLSLWRREGHDDTQDWELEYYADEWCPRLYFLESSFETVRKILPGRYYGISHISVIYNGEEVNLDDDDDKNREVLEEGSDGKLEEKPAKDIWAYVKRFDIMTSYSLKKFWRSRPPAGLVDFVIKRCPNLEVLKIHADKPRTYVLPFNILPPRSLYSLPRLEVLRFHITVEPEFDSWLDLYPLPDSDTEVDVHQDVVAVDEQKEDSQDQSVNHKNGPNREASLPPNLNLSDNEEDFGYRYTMETFRAESNPRLTKEIVAYMRACPTLQAISVTVGCTLYNLLFVSPHLKTHVERQLYSSMTKNAFSKSHELFLNTILRNERLAGYVHRYAFVMDSEFVVYPGISGVRTVSRGISGNGNSREIKVASSHGAIVGFSSYLNALLRMKNLKHFIFYEKNRHSYRPKELYTSILSSLKDVKLSSIVWHVAGALSFSDYGNILPISQFLSSQPELRSVGLCTEDYQIEDIEWGLGGNTATWSSGLRHVEASMKMLNTILPDRRITSVTILDFHVRCTMEDLTCASSIAEWESIEEIILHSWGDEGTFDVLNFISKHCRKLRSLHFPTYFNSILLGRLPPSLLAPLQPTLQQLTIGFRPTRRSIHSDDPLDMTRETRVELHKILAQYFAAFPLLRQIHLGSYVDFKPSSGDNDTILKGRFQTIVPKMINSPLATSEAWNDAEASHLMRDADVEVELGRFWNDMKMWPPC</sequence>
<proteinExistence type="predicted"/>
<reference evidence="2 3" key="1">
    <citation type="journal article" date="2018" name="Evol. Lett.">
        <title>Horizontal gene cluster transfer increased hallucinogenic mushroom diversity.</title>
        <authorList>
            <person name="Reynolds H.T."/>
            <person name="Vijayakumar V."/>
            <person name="Gluck-Thaler E."/>
            <person name="Korotkin H.B."/>
            <person name="Matheny P.B."/>
            <person name="Slot J.C."/>
        </authorList>
    </citation>
    <scope>NUCLEOTIDE SEQUENCE [LARGE SCALE GENOMIC DNA]</scope>
    <source>
        <strain evidence="2 3">2629</strain>
    </source>
</reference>
<feature type="region of interest" description="Disordered" evidence="1">
    <location>
        <begin position="406"/>
        <end position="437"/>
    </location>
</feature>